<dbReference type="FunFam" id="3.40.50.300:FF:000578">
    <property type="entry name" value="probable ATP-dependent RNA helicase DHX35"/>
    <property type="match status" value="1"/>
</dbReference>
<comment type="similarity">
    <text evidence="1">Belongs to the DEAD box helicase family. DEAH subfamily.</text>
</comment>
<dbReference type="SMART" id="SM00847">
    <property type="entry name" value="HA2"/>
    <property type="match status" value="1"/>
</dbReference>
<proteinExistence type="inferred from homology"/>
<keyword evidence="6" id="KW-0067">ATP-binding</keyword>
<evidence type="ECO:0000256" key="1">
    <source>
        <dbReference type="ARBA" id="ARBA00008792"/>
    </source>
</evidence>
<dbReference type="PROSITE" id="PS51192">
    <property type="entry name" value="HELICASE_ATP_BIND_1"/>
    <property type="match status" value="1"/>
</dbReference>
<reference evidence="11" key="1">
    <citation type="submission" date="2021-01" db="EMBL/GenBank/DDBJ databases">
        <authorList>
            <person name="Corre E."/>
            <person name="Pelletier E."/>
            <person name="Niang G."/>
            <person name="Scheremetjew M."/>
            <person name="Finn R."/>
            <person name="Kale V."/>
            <person name="Holt S."/>
            <person name="Cochrane G."/>
            <person name="Meng A."/>
            <person name="Brown T."/>
            <person name="Cohen L."/>
        </authorList>
    </citation>
    <scope>NUCLEOTIDE SEQUENCE</scope>
    <source>
        <strain evidence="11">CCMP1243</strain>
    </source>
</reference>
<evidence type="ECO:0000259" key="9">
    <source>
        <dbReference type="PROSITE" id="PS51192"/>
    </source>
</evidence>
<keyword evidence="4" id="KW-0378">Hydrolase</keyword>
<dbReference type="SUPFAM" id="SSF52540">
    <property type="entry name" value="P-loop containing nucleoside triphosphate hydrolases"/>
    <property type="match status" value="1"/>
</dbReference>
<keyword evidence="3" id="KW-0547">Nucleotide-binding</keyword>
<accession>A0A7S2W5S5</accession>
<dbReference type="PROSITE" id="PS51194">
    <property type="entry name" value="HELICASE_CTER"/>
    <property type="match status" value="1"/>
</dbReference>
<dbReference type="InterPro" id="IPR011545">
    <property type="entry name" value="DEAD/DEAH_box_helicase_dom"/>
</dbReference>
<dbReference type="Pfam" id="PF00271">
    <property type="entry name" value="Helicase_C"/>
    <property type="match status" value="1"/>
</dbReference>
<evidence type="ECO:0000256" key="2">
    <source>
        <dbReference type="ARBA" id="ARBA00012552"/>
    </source>
</evidence>
<dbReference type="SMART" id="SM00487">
    <property type="entry name" value="DEXDc"/>
    <property type="match status" value="1"/>
</dbReference>
<dbReference type="Gene3D" id="3.40.50.300">
    <property type="entry name" value="P-loop containing nucleotide triphosphate hydrolases"/>
    <property type="match status" value="2"/>
</dbReference>
<dbReference type="PANTHER" id="PTHR18934:SF136">
    <property type="entry name" value="ATP-DEPENDENT RNA HELICASE DHX35-RELATED"/>
    <property type="match status" value="1"/>
</dbReference>
<keyword evidence="5" id="KW-0347">Helicase</keyword>
<protein>
    <recommendedName>
        <fullName evidence="2">RNA helicase</fullName>
        <ecNumber evidence="2">3.6.4.13</ecNumber>
    </recommendedName>
</protein>
<evidence type="ECO:0000256" key="8">
    <source>
        <dbReference type="SAM" id="MobiDB-lite"/>
    </source>
</evidence>
<evidence type="ECO:0000256" key="7">
    <source>
        <dbReference type="ARBA" id="ARBA00047984"/>
    </source>
</evidence>
<organism evidence="11">
    <name type="scientific">Rhizochromulina marina</name>
    <dbReference type="NCBI Taxonomy" id="1034831"/>
    <lineage>
        <taxon>Eukaryota</taxon>
        <taxon>Sar</taxon>
        <taxon>Stramenopiles</taxon>
        <taxon>Ochrophyta</taxon>
        <taxon>Dictyochophyceae</taxon>
        <taxon>Rhizochromulinales</taxon>
        <taxon>Rhizochromulina</taxon>
    </lineage>
</organism>
<dbReference type="AlphaFoldDB" id="A0A7S2W5S5"/>
<evidence type="ECO:0000256" key="5">
    <source>
        <dbReference type="ARBA" id="ARBA00022806"/>
    </source>
</evidence>
<evidence type="ECO:0000256" key="6">
    <source>
        <dbReference type="ARBA" id="ARBA00022840"/>
    </source>
</evidence>
<evidence type="ECO:0000259" key="10">
    <source>
        <dbReference type="PROSITE" id="PS51194"/>
    </source>
</evidence>
<evidence type="ECO:0000256" key="4">
    <source>
        <dbReference type="ARBA" id="ARBA00022801"/>
    </source>
</evidence>
<sequence>MWRPGDDGPDREAEFGTLVYANKHRNLPLSRQRQLLPIARYRDSLLYALEEYRTVVVVGETGCGKTTQLPQYLHEAGWTAGGRRVVCTQPRRVAAVTVAQRVADEMGRELGGTVGYAVRFDDRTGEDTAIKFCTDGLLIREALRDPLLSRVSVVIVDEAHERSLHTDVLLGLLKKVQRRRKDLRIIVASATLDAEKFRDFFEAAGRKKAKKGKATDAGGERTSAKEGGEARKGGPSTSGAHTSDPAPETARHRALAALDAAMGSTGASRGPEKSEEPEASEEKPTATIVSVSGRTHPVEVCFAAKPQKDYIAAAVDTVVAIHRQEGEGDILVFLPGMQEVDAAVRMIKDTDVDSRTLWVLPLYAALPSHEQMRVFDRSRQRGMRKVVCATTIAETSVTIDGICFVVDAGFHKLPYFNPSTGIESLLTAPISRASAVQRAGRAGRTQPGKCFRLYTEAAFQNETVMPAATPPEMQRVSLTWAVLQLKALGIDDVLHFDFVSPPSAETMLHALEMLYSLGALDDHCRITSPVGVQLAEFPLEPRLAKALLSSWDFGCGEEMIVVAAMLSVGEVWIHPRGSRGQRDKLDVAMAEFAVGEGDHVTLLNVFRGFEDEPEGNNQSPQEWCAENMLNHRALKRAKEVHRQLKGYLLRTARELHSGESRPLASCGDDTTAILKCIISGFFANVARLGPDGLYRTIRGSRRVQLYPNSILAKYGAPPEFVVFDQYLSLSQDFLRGCSKIHPRWLLELAPHFYESTDARGRSFIRPAEPGPGRRGFGASDLGDTLGEATQHSAATKAAKRIFDREDSGTSLLASALMNTTGGSSGGGSGGGGGGSGSGSGRKSRSLPPWRRTGRDVLLEMALLQQRFRCSDSAVLHAANDVLRALAVSLDSEVTVNNR</sequence>
<evidence type="ECO:0000313" key="11">
    <source>
        <dbReference type="EMBL" id="CAD9667764.1"/>
    </source>
</evidence>
<dbReference type="InterPro" id="IPR002464">
    <property type="entry name" value="DNA/RNA_helicase_DEAH_CS"/>
</dbReference>
<dbReference type="Pfam" id="PF21010">
    <property type="entry name" value="HA2_C"/>
    <property type="match status" value="1"/>
</dbReference>
<name>A0A7S2W5S5_9STRA</name>
<dbReference type="SMART" id="SM00490">
    <property type="entry name" value="HELICc"/>
    <property type="match status" value="1"/>
</dbReference>
<feature type="domain" description="Helicase ATP-binding" evidence="9">
    <location>
        <begin position="46"/>
        <end position="210"/>
    </location>
</feature>
<dbReference type="PANTHER" id="PTHR18934">
    <property type="entry name" value="ATP-DEPENDENT RNA HELICASE"/>
    <property type="match status" value="1"/>
</dbReference>
<dbReference type="EC" id="3.6.4.13" evidence="2"/>
<dbReference type="PROSITE" id="PS00690">
    <property type="entry name" value="DEAH_ATP_HELICASE"/>
    <property type="match status" value="1"/>
</dbReference>
<feature type="region of interest" description="Disordered" evidence="8">
    <location>
        <begin position="208"/>
        <end position="250"/>
    </location>
</feature>
<dbReference type="InterPro" id="IPR048333">
    <property type="entry name" value="HA2_WH"/>
</dbReference>
<dbReference type="Pfam" id="PF04408">
    <property type="entry name" value="WHD_HA2"/>
    <property type="match status" value="1"/>
</dbReference>
<dbReference type="InterPro" id="IPR001650">
    <property type="entry name" value="Helicase_C-like"/>
</dbReference>
<dbReference type="InterPro" id="IPR007502">
    <property type="entry name" value="Helicase-assoc_dom"/>
</dbReference>
<dbReference type="GO" id="GO:0016787">
    <property type="term" value="F:hydrolase activity"/>
    <property type="evidence" value="ECO:0007669"/>
    <property type="project" value="UniProtKB-KW"/>
</dbReference>
<dbReference type="GO" id="GO:0003724">
    <property type="term" value="F:RNA helicase activity"/>
    <property type="evidence" value="ECO:0007669"/>
    <property type="project" value="UniProtKB-EC"/>
</dbReference>
<feature type="compositionally biased region" description="Basic and acidic residues" evidence="8">
    <location>
        <begin position="270"/>
        <end position="284"/>
    </location>
</feature>
<dbReference type="InterPro" id="IPR014001">
    <property type="entry name" value="Helicase_ATP-bd"/>
</dbReference>
<dbReference type="FunFam" id="3.40.50.300:FF:000145">
    <property type="entry name" value="probable ATP-dependent RNA helicase DHX40"/>
    <property type="match status" value="1"/>
</dbReference>
<dbReference type="Gene3D" id="1.20.120.1080">
    <property type="match status" value="1"/>
</dbReference>
<dbReference type="InterPro" id="IPR011709">
    <property type="entry name" value="DEAD-box_helicase_OB_fold"/>
</dbReference>
<feature type="region of interest" description="Disordered" evidence="8">
    <location>
        <begin position="262"/>
        <end position="291"/>
    </location>
</feature>
<gene>
    <name evidence="11" type="ORF">RMAR1173_LOCUS3342</name>
</gene>
<comment type="catalytic activity">
    <reaction evidence="7">
        <text>ATP + H2O = ADP + phosphate + H(+)</text>
        <dbReference type="Rhea" id="RHEA:13065"/>
        <dbReference type="ChEBI" id="CHEBI:15377"/>
        <dbReference type="ChEBI" id="CHEBI:15378"/>
        <dbReference type="ChEBI" id="CHEBI:30616"/>
        <dbReference type="ChEBI" id="CHEBI:43474"/>
        <dbReference type="ChEBI" id="CHEBI:456216"/>
        <dbReference type="EC" id="3.6.4.13"/>
    </reaction>
</comment>
<feature type="compositionally biased region" description="Basic and acidic residues" evidence="8">
    <location>
        <begin position="218"/>
        <end position="232"/>
    </location>
</feature>
<dbReference type="GO" id="GO:0005524">
    <property type="term" value="F:ATP binding"/>
    <property type="evidence" value="ECO:0007669"/>
    <property type="project" value="UniProtKB-KW"/>
</dbReference>
<feature type="region of interest" description="Disordered" evidence="8">
    <location>
        <begin position="816"/>
        <end position="850"/>
    </location>
</feature>
<dbReference type="InterPro" id="IPR027417">
    <property type="entry name" value="P-loop_NTPase"/>
</dbReference>
<dbReference type="GO" id="GO:0003723">
    <property type="term" value="F:RNA binding"/>
    <property type="evidence" value="ECO:0007669"/>
    <property type="project" value="TreeGrafter"/>
</dbReference>
<evidence type="ECO:0000256" key="3">
    <source>
        <dbReference type="ARBA" id="ARBA00022741"/>
    </source>
</evidence>
<dbReference type="Pfam" id="PF00270">
    <property type="entry name" value="DEAD"/>
    <property type="match status" value="1"/>
</dbReference>
<feature type="domain" description="Helicase C-terminal" evidence="10">
    <location>
        <begin position="314"/>
        <end position="489"/>
    </location>
</feature>
<feature type="compositionally biased region" description="Gly residues" evidence="8">
    <location>
        <begin position="822"/>
        <end position="839"/>
    </location>
</feature>
<feature type="region of interest" description="Disordered" evidence="8">
    <location>
        <begin position="763"/>
        <end position="784"/>
    </location>
</feature>
<dbReference type="CDD" id="cd18791">
    <property type="entry name" value="SF2_C_RHA"/>
    <property type="match status" value="1"/>
</dbReference>
<dbReference type="EMBL" id="HBHJ01005108">
    <property type="protein sequence ID" value="CAD9667764.1"/>
    <property type="molecule type" value="Transcribed_RNA"/>
</dbReference>
<dbReference type="Pfam" id="PF07717">
    <property type="entry name" value="OB_NTP_bind"/>
    <property type="match status" value="1"/>
</dbReference>